<keyword evidence="4 8" id="KW-0472">Membrane</keyword>
<proteinExistence type="predicted"/>
<dbReference type="Proteomes" id="UP000693946">
    <property type="component" value="Linkage Group LG2"/>
</dbReference>
<keyword evidence="12" id="KW-1185">Reference proteome</keyword>
<dbReference type="PANTHER" id="PTHR21462">
    <property type="entry name" value="CELL SURFACE GLYCOPROTEIN OX2 RECEPTOR PRECURSOR"/>
    <property type="match status" value="1"/>
</dbReference>
<dbReference type="Pfam" id="PF08205">
    <property type="entry name" value="C2-set_2"/>
    <property type="match status" value="1"/>
</dbReference>
<keyword evidence="5" id="KW-1015">Disulfide bond</keyword>
<dbReference type="GO" id="GO:0038023">
    <property type="term" value="F:signaling receptor activity"/>
    <property type="evidence" value="ECO:0007669"/>
    <property type="project" value="InterPro"/>
</dbReference>
<keyword evidence="9" id="KW-0732">Signal</keyword>
<dbReference type="InterPro" id="IPR040012">
    <property type="entry name" value="CD200R"/>
</dbReference>
<keyword evidence="7" id="KW-0325">Glycoprotein</keyword>
<evidence type="ECO:0000256" key="7">
    <source>
        <dbReference type="ARBA" id="ARBA00023180"/>
    </source>
</evidence>
<dbReference type="GO" id="GO:0016020">
    <property type="term" value="C:membrane"/>
    <property type="evidence" value="ECO:0007669"/>
    <property type="project" value="UniProtKB-SubCell"/>
</dbReference>
<dbReference type="InterPro" id="IPR003599">
    <property type="entry name" value="Ig_sub"/>
</dbReference>
<evidence type="ECO:0000256" key="8">
    <source>
        <dbReference type="SAM" id="Phobius"/>
    </source>
</evidence>
<evidence type="ECO:0000313" key="12">
    <source>
        <dbReference type="Proteomes" id="UP000693946"/>
    </source>
</evidence>
<protein>
    <submittedName>
        <fullName evidence="11">Cell surface glycoprotein CD200 receptor 1 isoform X1</fullName>
    </submittedName>
</protein>
<comment type="caution">
    <text evidence="11">The sequence shown here is derived from an EMBL/GenBank/DDBJ whole genome shotgun (WGS) entry which is preliminary data.</text>
</comment>
<feature type="domain" description="Ig-like" evidence="10">
    <location>
        <begin position="27"/>
        <end position="136"/>
    </location>
</feature>
<feature type="transmembrane region" description="Helical" evidence="8">
    <location>
        <begin position="230"/>
        <end position="252"/>
    </location>
</feature>
<evidence type="ECO:0000256" key="1">
    <source>
        <dbReference type="ARBA" id="ARBA00004167"/>
    </source>
</evidence>
<evidence type="ECO:0000256" key="4">
    <source>
        <dbReference type="ARBA" id="ARBA00023136"/>
    </source>
</evidence>
<evidence type="ECO:0000256" key="3">
    <source>
        <dbReference type="ARBA" id="ARBA00022989"/>
    </source>
</evidence>
<evidence type="ECO:0000256" key="2">
    <source>
        <dbReference type="ARBA" id="ARBA00022692"/>
    </source>
</evidence>
<accession>A0AAV6RA89</accession>
<reference evidence="11 12" key="1">
    <citation type="journal article" date="2021" name="Sci. Rep.">
        <title>Chromosome anchoring in Senegalese sole (Solea senegalensis) reveals sex-associated markers and genome rearrangements in flatfish.</title>
        <authorList>
            <person name="Guerrero-Cozar I."/>
            <person name="Gomez-Garrido J."/>
            <person name="Berbel C."/>
            <person name="Martinez-Blanch J.F."/>
            <person name="Alioto T."/>
            <person name="Claros M.G."/>
            <person name="Gagnaire P.A."/>
            <person name="Manchado M."/>
        </authorList>
    </citation>
    <scope>NUCLEOTIDE SEQUENCE [LARGE SCALE GENOMIC DNA]</scope>
    <source>
        <strain evidence="11">Sse05_10M</strain>
    </source>
</reference>
<feature type="signal peptide" evidence="9">
    <location>
        <begin position="1"/>
        <end position="20"/>
    </location>
</feature>
<dbReference type="PROSITE" id="PS50835">
    <property type="entry name" value="IG_LIKE"/>
    <property type="match status" value="1"/>
</dbReference>
<evidence type="ECO:0000256" key="5">
    <source>
        <dbReference type="ARBA" id="ARBA00023157"/>
    </source>
</evidence>
<evidence type="ECO:0000256" key="6">
    <source>
        <dbReference type="ARBA" id="ARBA00023170"/>
    </source>
</evidence>
<dbReference type="PANTHER" id="PTHR21462:SF2">
    <property type="entry name" value="CELL SURFACE GLYCOPROTEIN CD200 RECEPTOR 2"/>
    <property type="match status" value="1"/>
</dbReference>
<dbReference type="InterPro" id="IPR013162">
    <property type="entry name" value="CD80_C2-set"/>
</dbReference>
<organism evidence="11 12">
    <name type="scientific">Solea senegalensis</name>
    <name type="common">Senegalese sole</name>
    <dbReference type="NCBI Taxonomy" id="28829"/>
    <lineage>
        <taxon>Eukaryota</taxon>
        <taxon>Metazoa</taxon>
        <taxon>Chordata</taxon>
        <taxon>Craniata</taxon>
        <taxon>Vertebrata</taxon>
        <taxon>Euteleostomi</taxon>
        <taxon>Actinopterygii</taxon>
        <taxon>Neopterygii</taxon>
        <taxon>Teleostei</taxon>
        <taxon>Neoteleostei</taxon>
        <taxon>Acanthomorphata</taxon>
        <taxon>Carangaria</taxon>
        <taxon>Pleuronectiformes</taxon>
        <taxon>Pleuronectoidei</taxon>
        <taxon>Soleidae</taxon>
        <taxon>Solea</taxon>
    </lineage>
</organism>
<keyword evidence="2 8" id="KW-0812">Transmembrane</keyword>
<comment type="subcellular location">
    <subcellularLocation>
        <location evidence="1">Membrane</location>
        <topology evidence="1">Single-pass membrane protein</topology>
    </subcellularLocation>
</comment>
<sequence>MRDVTWICVAVILLVSKVWSLDPGTIPSTSVNSSTDGIQNVTFNLGSDANLTCSGKSWNETLFVIWTIQLKHRTCKITWKDGVQDKDNCSDGKPLGNKSKAQFYLSIPNFSTEDVGIYKCESVFSGGNKNDAFNVTITVPPVTSAWLEHKVKKMVAVCKAERGRPAANISWSLQGIAPFVTTHHDSDGFISVASHLELTKGVDAENLTCVIRHPYWKQDRILAPELREGYFPWLLILIGVVVLIVLVGLVFLAHKKIMTLRSCKQSEISFSKSPPTEDVEEVEPYASYVQRENSIYN</sequence>
<feature type="chain" id="PRO_5043910763" evidence="9">
    <location>
        <begin position="21"/>
        <end position="297"/>
    </location>
</feature>
<dbReference type="SMART" id="SM00409">
    <property type="entry name" value="IG"/>
    <property type="match status" value="1"/>
</dbReference>
<evidence type="ECO:0000259" key="10">
    <source>
        <dbReference type="PROSITE" id="PS50835"/>
    </source>
</evidence>
<keyword evidence="3 8" id="KW-1133">Transmembrane helix</keyword>
<dbReference type="GO" id="GO:0009986">
    <property type="term" value="C:cell surface"/>
    <property type="evidence" value="ECO:0007669"/>
    <property type="project" value="UniProtKB-ARBA"/>
</dbReference>
<gene>
    <name evidence="11" type="ORF">JOB18_004587</name>
</gene>
<evidence type="ECO:0000256" key="9">
    <source>
        <dbReference type="SAM" id="SignalP"/>
    </source>
</evidence>
<evidence type="ECO:0000313" key="11">
    <source>
        <dbReference type="EMBL" id="KAG7501673.1"/>
    </source>
</evidence>
<keyword evidence="6 11" id="KW-0675">Receptor</keyword>
<dbReference type="AlphaFoldDB" id="A0AAV6RA89"/>
<dbReference type="EMBL" id="JAGKHQ010000012">
    <property type="protein sequence ID" value="KAG7501673.1"/>
    <property type="molecule type" value="Genomic_DNA"/>
</dbReference>
<dbReference type="Pfam" id="PF07686">
    <property type="entry name" value="V-set"/>
    <property type="match status" value="1"/>
</dbReference>
<dbReference type="GO" id="GO:0150077">
    <property type="term" value="P:regulation of neuroinflammatory response"/>
    <property type="evidence" value="ECO:0007669"/>
    <property type="project" value="InterPro"/>
</dbReference>
<name>A0AAV6RA89_SOLSE</name>
<dbReference type="InterPro" id="IPR013106">
    <property type="entry name" value="Ig_V-set"/>
</dbReference>
<dbReference type="InterPro" id="IPR007110">
    <property type="entry name" value="Ig-like_dom"/>
</dbReference>